<evidence type="ECO:0000313" key="3">
    <source>
        <dbReference type="Proteomes" id="UP001268542"/>
    </source>
</evidence>
<dbReference type="Gene3D" id="3.40.630.30">
    <property type="match status" value="1"/>
</dbReference>
<dbReference type="InterPro" id="IPR000182">
    <property type="entry name" value="GNAT_dom"/>
</dbReference>
<keyword evidence="3" id="KW-1185">Reference proteome</keyword>
<dbReference type="Proteomes" id="UP001268542">
    <property type="component" value="Unassembled WGS sequence"/>
</dbReference>
<reference evidence="2 3" key="1">
    <citation type="submission" date="2023-08" db="EMBL/GenBank/DDBJ databases">
        <title>Nocardioides seae sp. nov., a bacterium isolated from a soil.</title>
        <authorList>
            <person name="Wang X."/>
        </authorList>
    </citation>
    <scope>NUCLEOTIDE SEQUENCE [LARGE SCALE GENOMIC DNA]</scope>
    <source>
        <strain evidence="2 3">YZH12</strain>
    </source>
</reference>
<keyword evidence="2" id="KW-0808">Transferase</keyword>
<dbReference type="SUPFAM" id="SSF55729">
    <property type="entry name" value="Acyl-CoA N-acyltransferases (Nat)"/>
    <property type="match status" value="2"/>
</dbReference>
<sequence length="331" mass="36331">MSDIELRGLTPADLPALDRLLREVEAVDRTDEHYNLADLREEAEDPLVDLGRDWVGAFDAGEDHRLVGSFRVTPRAPGETALTAYATGCTHPERRGEGIGTRLAEAMLDRLRERHHAAPTLPAHLHVMGLTSDEAQGGLLAGIGFAPHRYALTLGVGPLGEQDLADPPTGLRIRAYDPEVDLDALRETHNVVFRDHPGSSPWTPEEWTQWVTGSRSFRPGLSVVAVDASDAIVGYVQTEEYDAVEEVTGRKEAWIARVGTVREHRGRGLAPLLLRHVLEACRAAGFDRASLEVDSENPSGALGVYERAGFELEQHWTTYRRDLEPLAPAPA</sequence>
<keyword evidence="2" id="KW-0012">Acyltransferase</keyword>
<dbReference type="GO" id="GO:0016746">
    <property type="term" value="F:acyltransferase activity"/>
    <property type="evidence" value="ECO:0007669"/>
    <property type="project" value="UniProtKB-KW"/>
</dbReference>
<proteinExistence type="predicted"/>
<dbReference type="CDD" id="cd04301">
    <property type="entry name" value="NAT_SF"/>
    <property type="match status" value="2"/>
</dbReference>
<feature type="domain" description="N-acetyltransferase" evidence="1">
    <location>
        <begin position="171"/>
        <end position="330"/>
    </location>
</feature>
<dbReference type="EMBL" id="JAVYII010000007">
    <property type="protein sequence ID" value="MDT9594657.1"/>
    <property type="molecule type" value="Genomic_DNA"/>
</dbReference>
<dbReference type="PANTHER" id="PTHR43072">
    <property type="entry name" value="N-ACETYLTRANSFERASE"/>
    <property type="match status" value="1"/>
</dbReference>
<evidence type="ECO:0000313" key="2">
    <source>
        <dbReference type="EMBL" id="MDT9594657.1"/>
    </source>
</evidence>
<evidence type="ECO:0000259" key="1">
    <source>
        <dbReference type="PROSITE" id="PS51186"/>
    </source>
</evidence>
<dbReference type="Pfam" id="PF00583">
    <property type="entry name" value="Acetyltransf_1"/>
    <property type="match status" value="1"/>
</dbReference>
<dbReference type="EC" id="2.3.1.-" evidence="2"/>
<feature type="domain" description="N-acetyltransferase" evidence="1">
    <location>
        <begin position="4"/>
        <end position="178"/>
    </location>
</feature>
<organism evidence="2 3">
    <name type="scientific">Nocardioides imazamoxiresistens</name>
    <dbReference type="NCBI Taxonomy" id="3231893"/>
    <lineage>
        <taxon>Bacteria</taxon>
        <taxon>Bacillati</taxon>
        <taxon>Actinomycetota</taxon>
        <taxon>Actinomycetes</taxon>
        <taxon>Propionibacteriales</taxon>
        <taxon>Nocardioidaceae</taxon>
        <taxon>Nocardioides</taxon>
    </lineage>
</organism>
<dbReference type="PROSITE" id="PS51186">
    <property type="entry name" value="GNAT"/>
    <property type="match status" value="2"/>
</dbReference>
<name>A0ABU3Q0S5_9ACTN</name>
<protein>
    <submittedName>
        <fullName evidence="2">GNAT family N-acetyltransferase</fullName>
        <ecNumber evidence="2">2.3.1.-</ecNumber>
    </submittedName>
</protein>
<accession>A0ABU3Q0S5</accession>
<gene>
    <name evidence="2" type="ORF">RDV89_16345</name>
</gene>
<dbReference type="Pfam" id="PF13527">
    <property type="entry name" value="Acetyltransf_9"/>
    <property type="match status" value="1"/>
</dbReference>
<comment type="caution">
    <text evidence="2">The sequence shown here is derived from an EMBL/GenBank/DDBJ whole genome shotgun (WGS) entry which is preliminary data.</text>
</comment>
<dbReference type="RefSeq" id="WP_315734614.1">
    <property type="nucleotide sequence ID" value="NZ_JAVYII010000007.1"/>
</dbReference>
<dbReference type="InterPro" id="IPR016181">
    <property type="entry name" value="Acyl_CoA_acyltransferase"/>
</dbReference>